<keyword evidence="1" id="KW-0175">Coiled coil</keyword>
<dbReference type="AlphaFoldDB" id="A0A1L0BYQ6"/>
<feature type="transmembrane region" description="Helical" evidence="2">
    <location>
        <begin position="427"/>
        <end position="452"/>
    </location>
</feature>
<dbReference type="InterPro" id="IPR050445">
    <property type="entry name" value="Bact_polysacc_biosynth/exp"/>
</dbReference>
<organism evidence="3 4">
    <name type="scientific">Moritella viscosa</name>
    <dbReference type="NCBI Taxonomy" id="80854"/>
    <lineage>
        <taxon>Bacteria</taxon>
        <taxon>Pseudomonadati</taxon>
        <taxon>Pseudomonadota</taxon>
        <taxon>Gammaproteobacteria</taxon>
        <taxon>Alteromonadales</taxon>
        <taxon>Moritellaceae</taxon>
        <taxon>Moritella</taxon>
    </lineage>
</organism>
<evidence type="ECO:0000313" key="4">
    <source>
        <dbReference type="Proteomes" id="UP000183794"/>
    </source>
</evidence>
<feature type="coiled-coil region" evidence="1">
    <location>
        <begin position="326"/>
        <end position="360"/>
    </location>
</feature>
<gene>
    <name evidence="3" type="ORF">NVI5450_3818</name>
</gene>
<dbReference type="GO" id="GO:0005886">
    <property type="term" value="C:plasma membrane"/>
    <property type="evidence" value="ECO:0007669"/>
    <property type="project" value="TreeGrafter"/>
</dbReference>
<accession>A0A1L0BYQ6</accession>
<feature type="coiled-coil region" evidence="1">
    <location>
        <begin position="267"/>
        <end position="301"/>
    </location>
</feature>
<dbReference type="PANTHER" id="PTHR32309:SF13">
    <property type="entry name" value="FERRIC ENTEROBACTIN TRANSPORT PROTEIN FEPE"/>
    <property type="match status" value="1"/>
</dbReference>
<evidence type="ECO:0000256" key="2">
    <source>
        <dbReference type="SAM" id="Phobius"/>
    </source>
</evidence>
<feature type="transmembrane region" description="Helical" evidence="2">
    <location>
        <begin position="21"/>
        <end position="40"/>
    </location>
</feature>
<reference evidence="3 4" key="1">
    <citation type="submission" date="2016-11" db="EMBL/GenBank/DDBJ databases">
        <authorList>
            <person name="Jaros S."/>
            <person name="Januszkiewicz K."/>
            <person name="Wedrychowicz H."/>
        </authorList>
    </citation>
    <scope>NUCLEOTIDE SEQUENCE [LARGE SCALE GENOMIC DNA]</scope>
    <source>
        <strain evidence="3">NVI 5450</strain>
    </source>
</reference>
<protein>
    <submittedName>
        <fullName evidence="3">Chain length regulator (Capsular polysaccharide biosynthesis)</fullName>
    </submittedName>
</protein>
<dbReference type="Proteomes" id="UP000183794">
    <property type="component" value="Unassembled WGS sequence"/>
</dbReference>
<proteinExistence type="predicted"/>
<dbReference type="EMBL" id="FPLD01000102">
    <property type="protein sequence ID" value="SGZ12311.1"/>
    <property type="molecule type" value="Genomic_DNA"/>
</dbReference>
<keyword evidence="2" id="KW-0472">Membrane</keyword>
<evidence type="ECO:0000256" key="1">
    <source>
        <dbReference type="SAM" id="Coils"/>
    </source>
</evidence>
<dbReference type="OrthoDB" id="6210130at2"/>
<dbReference type="GO" id="GO:0004713">
    <property type="term" value="F:protein tyrosine kinase activity"/>
    <property type="evidence" value="ECO:0007669"/>
    <property type="project" value="TreeGrafter"/>
</dbReference>
<dbReference type="PANTHER" id="PTHR32309">
    <property type="entry name" value="TYROSINE-PROTEIN KINASE"/>
    <property type="match status" value="1"/>
</dbReference>
<keyword evidence="2" id="KW-0812">Transmembrane</keyword>
<evidence type="ECO:0000313" key="3">
    <source>
        <dbReference type="EMBL" id="SGZ12311.1"/>
    </source>
</evidence>
<keyword evidence="2" id="KW-1133">Transmembrane helix</keyword>
<sequence length="489" mass="55175">MGIIIWGNIYRFIEIMWRRRYYLGISVVIAMLSASLISLFTDKRYDAHTSILVQESALLNPFLEDLSVPFNLEQRIVALRVLVHSRHILLTVANQNELIDTNSSYRERDLIVEQLSDAIILTLSGADLVIISLSWDDPNKMESILSSVSQLFIDSLMAPSRASIISSEEFLLAQLELRRNKLVVAEEKMASFRRKHLGVLPELFIQNNQTLFSIYSEIRDKDIELSGAYGQLNSLKLKLAQTNPVIGVVEEQIVAAEAKLSLLKASYTRSHSKVQSVELQLNNLKNEQKKLLSKNVALTDEQLKQLWNLASVVDNGNGESKVPSLLLSQLENLQSAQSRVIQLENEVAMLRQQSEHLTSNVAMEADVAKELSALKRDLTVNTKLYHDLLNRHEMAKVTGELGRHEEPEKIKVIDRPFTPGYPSNLSIFIYIIIGLFTGVGSGIGLAVIVELLDDTLWHIKKISLFDDIDIIVRLPAIDYEKDVENENHG</sequence>
<name>A0A1L0BYQ6_9GAMM</name>
<dbReference type="RefSeq" id="WP_075497871.1">
    <property type="nucleotide sequence ID" value="NZ_CAWRBC010000118.1"/>
</dbReference>